<proteinExistence type="predicted"/>
<accession>A0A0U2W0C3</accession>
<keyword evidence="2" id="KW-1185">Reference proteome</keyword>
<reference evidence="1 2" key="2">
    <citation type="journal article" date="2016" name="Genome Announc.">
        <title>Complete Genome Sequences of Two Interactive Moderate Thermophiles, Paenibacillus napthalenovorans 32O-Y and Paenibacillus sp. 32O-W.</title>
        <authorList>
            <person name="Butler R.R.III."/>
            <person name="Wang J."/>
            <person name="Stark B.C."/>
            <person name="Pombert J.F."/>
        </authorList>
    </citation>
    <scope>NUCLEOTIDE SEQUENCE [LARGE SCALE GENOMIC DNA]</scope>
    <source>
        <strain evidence="1 2">32O-Y</strain>
    </source>
</reference>
<name>A0A0U2W0C3_9BACL</name>
<organism evidence="1 2">
    <name type="scientific">Paenibacillus naphthalenovorans</name>
    <dbReference type="NCBI Taxonomy" id="162209"/>
    <lineage>
        <taxon>Bacteria</taxon>
        <taxon>Bacillati</taxon>
        <taxon>Bacillota</taxon>
        <taxon>Bacilli</taxon>
        <taxon>Bacillales</taxon>
        <taxon>Paenibacillaceae</taxon>
        <taxon>Paenibacillus</taxon>
    </lineage>
</organism>
<sequence length="475" mass="53087">MNSARSSYLIEILDRAVALIDDRGCTLSVSDIGRMGAAHGIRSVLNQAAEIDLIDTSHFLRGCPEIRLQTNCVSKSVYSLTGQPVGLITSNYYKEQALKLFSLLQIPQEFLYVMPTEGVVDQTASLRDAVNRFLYHGAETVAICITPLLDQQFQEEELKKKFTTLYPPHMLGSIPIIIPLHRAQQLSEWDRLESVVVSGYVRGNLLQQVKEVRQLLREHGFTGRLLTFTGDHRLVPSHQCYPWDMLAHERHCFFTNIRQWLKEEDVSEGIAIHIDLYKIVTAIIGRGGTYKSSSITDCTPLRALFPHNQKKEPVHDLLASAGLLPGQEEQVYSEGNGPIRYLSQWIQELASFVKRKIMAEGGQLFSDTPLMVSGTIGGMVACQLADLLGIRNLSLALGRPLVPNATKNYTAKTIRWSANSGWLSSPSIQGTQVALLEEVKGLHYIEGFETECLVAPGWIYKPVSSRRAMLIRRSP</sequence>
<dbReference type="AlphaFoldDB" id="A0A0U2W0C3"/>
<dbReference type="Proteomes" id="UP000061660">
    <property type="component" value="Chromosome"/>
</dbReference>
<gene>
    <name evidence="1" type="ORF">IJ22_15800</name>
</gene>
<dbReference type="PATRIC" id="fig|162209.4.peg.1672"/>
<dbReference type="STRING" id="162209.IJ22_15800"/>
<evidence type="ECO:0000313" key="1">
    <source>
        <dbReference type="EMBL" id="ALS21956.1"/>
    </source>
</evidence>
<dbReference type="EMBL" id="CP013652">
    <property type="protein sequence ID" value="ALS21956.1"/>
    <property type="molecule type" value="Genomic_DNA"/>
</dbReference>
<evidence type="ECO:0000313" key="2">
    <source>
        <dbReference type="Proteomes" id="UP000061660"/>
    </source>
</evidence>
<reference evidence="2" key="1">
    <citation type="submission" date="2015-12" db="EMBL/GenBank/DDBJ databases">
        <title>Complete genome sequences of two moderately thermophilic Paenibacillus species.</title>
        <authorList>
            <person name="Butler R.III."/>
            <person name="Wang J."/>
            <person name="Stark B.C."/>
            <person name="Pombert J.-F."/>
        </authorList>
    </citation>
    <scope>NUCLEOTIDE SEQUENCE [LARGE SCALE GENOMIC DNA]</scope>
    <source>
        <strain evidence="2">32O-Y</strain>
    </source>
</reference>
<dbReference type="KEGG" id="pnp:IJ22_15800"/>
<protein>
    <submittedName>
        <fullName evidence="1">Uncharacterized protein</fullName>
    </submittedName>
</protein>
<dbReference type="RefSeq" id="WP_062408319.1">
    <property type="nucleotide sequence ID" value="NZ_BJCS01000015.1"/>
</dbReference>